<reference evidence="4" key="1">
    <citation type="submission" date="2016-10" db="EMBL/GenBank/DDBJ databases">
        <authorList>
            <person name="Varghese N."/>
        </authorList>
    </citation>
    <scope>NUCLEOTIDE SEQUENCE [LARGE SCALE GENOMIC DNA]</scope>
    <source>
        <strain evidence="4">DSM 45096 / BCRC 16803 / CGMCC 4.1857 / CIP 109030 / JCM 12277 / KCTC 19219 / NBRC 100920 / 33214</strain>
    </source>
</reference>
<protein>
    <submittedName>
        <fullName evidence="3">NAD(P)-dependent dehydrogenase, short-chain alcohol dehydrogenase family</fullName>
    </submittedName>
</protein>
<name>A0A1H7VPB2_STRJI</name>
<dbReference type="Gene3D" id="3.40.50.720">
    <property type="entry name" value="NAD(P)-binding Rossmann-like Domain"/>
    <property type="match status" value="1"/>
</dbReference>
<sequence>MREGDPVNAELDGRTVLVAGGAGLAGTGVVRSLLAAGAQVAVPSRSAERLERLRAEAPDGTVDRLHTFVADIGDSAGVAAFRDRLLAHAAFGRLDGVVASLGTWWQGKNLTEATDKEWEESLHSNLTVHFLVARAFVPLLTDHEQSVYLTLNGVAATQPLRKSGLISIAGAAQNMMLRGFSAELADARVRFHELQVLTPLAGVWPHYPTQEGWVSPDEVGDCVARIVAPTFEQPDTFVHSLPDPDSPRVWWRPKHTDQL</sequence>
<dbReference type="PANTHER" id="PTHR43669">
    <property type="entry name" value="5-KETO-D-GLUCONATE 5-REDUCTASE"/>
    <property type="match status" value="1"/>
</dbReference>
<accession>A0A1H7VPB2</accession>
<dbReference type="STRING" id="235985.SAMN05414137_118167"/>
<keyword evidence="2" id="KW-0560">Oxidoreductase</keyword>
<dbReference type="PANTHER" id="PTHR43669:SF3">
    <property type="entry name" value="ALCOHOL DEHYDROGENASE, PUTATIVE (AFU_ORTHOLOGUE AFUA_3G03445)-RELATED"/>
    <property type="match status" value="1"/>
</dbReference>
<dbReference type="GO" id="GO:0016491">
    <property type="term" value="F:oxidoreductase activity"/>
    <property type="evidence" value="ECO:0007669"/>
    <property type="project" value="UniProtKB-KW"/>
</dbReference>
<dbReference type="OrthoDB" id="5241825at2"/>
<dbReference type="eggNOG" id="COG4221">
    <property type="taxonomic scope" value="Bacteria"/>
</dbReference>
<gene>
    <name evidence="3" type="ORF">SAMN05414137_118167</name>
</gene>
<proteinExistence type="inferred from homology"/>
<evidence type="ECO:0000256" key="2">
    <source>
        <dbReference type="ARBA" id="ARBA00023002"/>
    </source>
</evidence>
<keyword evidence="4" id="KW-1185">Reference proteome</keyword>
<dbReference type="InterPro" id="IPR002347">
    <property type="entry name" value="SDR_fam"/>
</dbReference>
<dbReference type="Pfam" id="PF00106">
    <property type="entry name" value="adh_short"/>
    <property type="match status" value="1"/>
</dbReference>
<dbReference type="AlphaFoldDB" id="A0A1H7VPB2"/>
<dbReference type="Proteomes" id="UP000183015">
    <property type="component" value="Unassembled WGS sequence"/>
</dbReference>
<organism evidence="3 4">
    <name type="scientific">Streptacidiphilus jiangxiensis</name>
    <dbReference type="NCBI Taxonomy" id="235985"/>
    <lineage>
        <taxon>Bacteria</taxon>
        <taxon>Bacillati</taxon>
        <taxon>Actinomycetota</taxon>
        <taxon>Actinomycetes</taxon>
        <taxon>Kitasatosporales</taxon>
        <taxon>Streptomycetaceae</taxon>
        <taxon>Streptacidiphilus</taxon>
    </lineage>
</organism>
<dbReference type="InterPro" id="IPR036291">
    <property type="entry name" value="NAD(P)-bd_dom_sf"/>
</dbReference>
<dbReference type="CDD" id="cd05233">
    <property type="entry name" value="SDR_c"/>
    <property type="match status" value="1"/>
</dbReference>
<comment type="similarity">
    <text evidence="1">Belongs to the short-chain dehydrogenases/reductases (SDR) family.</text>
</comment>
<evidence type="ECO:0000313" key="4">
    <source>
        <dbReference type="Proteomes" id="UP000183015"/>
    </source>
</evidence>
<dbReference type="SUPFAM" id="SSF51735">
    <property type="entry name" value="NAD(P)-binding Rossmann-fold domains"/>
    <property type="match status" value="1"/>
</dbReference>
<evidence type="ECO:0000313" key="3">
    <source>
        <dbReference type="EMBL" id="SEM11020.1"/>
    </source>
</evidence>
<dbReference type="EMBL" id="FOAZ01000018">
    <property type="protein sequence ID" value="SEM11020.1"/>
    <property type="molecule type" value="Genomic_DNA"/>
</dbReference>
<evidence type="ECO:0000256" key="1">
    <source>
        <dbReference type="ARBA" id="ARBA00006484"/>
    </source>
</evidence>